<dbReference type="EMBL" id="JABBJJ010000169">
    <property type="protein sequence ID" value="NMO19127.1"/>
    <property type="molecule type" value="Genomic_DNA"/>
</dbReference>
<evidence type="ECO:0000313" key="2">
    <source>
        <dbReference type="Proteomes" id="UP000518300"/>
    </source>
</evidence>
<comment type="caution">
    <text evidence="1">The sequence shown here is derived from an EMBL/GenBank/DDBJ whole genome shotgun (WGS) entry which is preliminary data.</text>
</comment>
<name>A0A848LMP9_9BACT</name>
<protein>
    <submittedName>
        <fullName evidence="1">Choice-of-anchor D domain-containing protein</fullName>
    </submittedName>
</protein>
<dbReference type="Proteomes" id="UP000518300">
    <property type="component" value="Unassembled WGS sequence"/>
</dbReference>
<reference evidence="1 2" key="1">
    <citation type="submission" date="2020-04" db="EMBL/GenBank/DDBJ databases">
        <title>Draft genome of Pyxidicoccus fallax type strain.</title>
        <authorList>
            <person name="Whitworth D.E."/>
        </authorList>
    </citation>
    <scope>NUCLEOTIDE SEQUENCE [LARGE SCALE GENOMIC DNA]</scope>
    <source>
        <strain evidence="1 2">DSM 14698</strain>
    </source>
</reference>
<dbReference type="Gene3D" id="2.60.40.10">
    <property type="entry name" value="Immunoglobulins"/>
    <property type="match status" value="3"/>
</dbReference>
<accession>A0A848LMP9</accession>
<evidence type="ECO:0000313" key="1">
    <source>
        <dbReference type="EMBL" id="NMO19127.1"/>
    </source>
</evidence>
<dbReference type="AlphaFoldDB" id="A0A848LMP9"/>
<gene>
    <name evidence="1" type="ORF">HG543_30305</name>
</gene>
<dbReference type="InterPro" id="IPR013783">
    <property type="entry name" value="Ig-like_fold"/>
</dbReference>
<keyword evidence="2" id="KW-1185">Reference proteome</keyword>
<dbReference type="GO" id="GO:0005737">
    <property type="term" value="C:cytoplasm"/>
    <property type="evidence" value="ECO:0007669"/>
    <property type="project" value="UniProtKB-SubCell"/>
</dbReference>
<sequence>MQPRWVAPEPTLDFGPVPALNERTVSLPLVNAGRAPLRVLGVAVRGTESPFRVVSAPEEVAAQSEAPVRLAFVPPREATYSATLELRTDDPEQGTAEVSLRGEGRMSAVIELEPEQLDFGRVAEGTAAVRTVTVRSRGSAPLVLEELTLSSEMPAAFELVGSTRTPAVLDVGREAQLTVRYSPITGAPAENTTGTLHLRTTDPAHREATVGLRGGVNRAPRPSVTSPGTSVPGAEVLLDGVGSVDADGDTPLTYQWTLRERPVGAQAILAQPGASSTVLRLDPVVPGAYEVELHVTDAAGARSLQPARARVVAVPAQHLLVEVAWNNAVTDLDLHVLRGTDVVPGSMPDDCHYANPRPDWGAPGPAEDPELLRDRLTGYGPEVFGYEHPAPGTYRVAVVLARENGAVDPRSEATVRVYDRGVLKGEYRRTLAKQGDVWTVADVQWPSGIVTEVP</sequence>
<dbReference type="RefSeq" id="WP_169348381.1">
    <property type="nucleotide sequence ID" value="NZ_JABBJJ010000169.1"/>
</dbReference>
<organism evidence="1 2">
    <name type="scientific">Pyxidicoccus fallax</name>
    <dbReference type="NCBI Taxonomy" id="394095"/>
    <lineage>
        <taxon>Bacteria</taxon>
        <taxon>Pseudomonadati</taxon>
        <taxon>Myxococcota</taxon>
        <taxon>Myxococcia</taxon>
        <taxon>Myxococcales</taxon>
        <taxon>Cystobacterineae</taxon>
        <taxon>Myxococcaceae</taxon>
        <taxon>Pyxidicoccus</taxon>
    </lineage>
</organism>
<dbReference type="NCBIfam" id="NF012200">
    <property type="entry name" value="choice_anch_D"/>
    <property type="match status" value="1"/>
</dbReference>
<proteinExistence type="predicted"/>